<evidence type="ECO:0000313" key="2">
    <source>
        <dbReference type="Proteomes" id="UP000032180"/>
    </source>
</evidence>
<dbReference type="Gramene" id="LPERR09G11700.1">
    <property type="protein sequence ID" value="LPERR09G11700.1"/>
    <property type="gene ID" value="LPERR09G11700"/>
</dbReference>
<sequence length="113" mass="13465">MVEKRKLIKPQFTWWYQFIQPWYLVWSESPPANSGSCTGGDGFFSRKRKRQLQCFRRQICRLEDTMFAEVEKLRISSWPEVLYMDMPQGYMGHAWAIGDSTQLRHMPEAQTEP</sequence>
<keyword evidence="2" id="KW-1185">Reference proteome</keyword>
<evidence type="ECO:0000313" key="1">
    <source>
        <dbReference type="EnsemblPlants" id="LPERR09G11700.1"/>
    </source>
</evidence>
<reference evidence="1 2" key="1">
    <citation type="submission" date="2012-08" db="EMBL/GenBank/DDBJ databases">
        <title>Oryza genome evolution.</title>
        <authorList>
            <person name="Wing R.A."/>
        </authorList>
    </citation>
    <scope>NUCLEOTIDE SEQUENCE</scope>
</reference>
<proteinExistence type="predicted"/>
<organism evidence="1 2">
    <name type="scientific">Leersia perrieri</name>
    <dbReference type="NCBI Taxonomy" id="77586"/>
    <lineage>
        <taxon>Eukaryota</taxon>
        <taxon>Viridiplantae</taxon>
        <taxon>Streptophyta</taxon>
        <taxon>Embryophyta</taxon>
        <taxon>Tracheophyta</taxon>
        <taxon>Spermatophyta</taxon>
        <taxon>Magnoliopsida</taxon>
        <taxon>Liliopsida</taxon>
        <taxon>Poales</taxon>
        <taxon>Poaceae</taxon>
        <taxon>BOP clade</taxon>
        <taxon>Oryzoideae</taxon>
        <taxon>Oryzeae</taxon>
        <taxon>Oryzinae</taxon>
        <taxon>Leersia</taxon>
    </lineage>
</organism>
<accession>A0A0D9XFC5</accession>
<reference evidence="1" key="3">
    <citation type="submission" date="2015-04" db="UniProtKB">
        <authorList>
            <consortium name="EnsemblPlants"/>
        </authorList>
    </citation>
    <scope>IDENTIFICATION</scope>
</reference>
<name>A0A0D9XFC5_9ORYZ</name>
<dbReference type="AlphaFoldDB" id="A0A0D9XFC5"/>
<dbReference type="HOGENOM" id="CLU_2137095_0_0_1"/>
<protein>
    <submittedName>
        <fullName evidence="1">Uncharacterized protein</fullName>
    </submittedName>
</protein>
<dbReference type="Proteomes" id="UP000032180">
    <property type="component" value="Chromosome 9"/>
</dbReference>
<dbReference type="EnsemblPlants" id="LPERR09G11700.1">
    <property type="protein sequence ID" value="LPERR09G11700.1"/>
    <property type="gene ID" value="LPERR09G11700"/>
</dbReference>
<reference evidence="2" key="2">
    <citation type="submission" date="2013-12" db="EMBL/GenBank/DDBJ databases">
        <authorList>
            <person name="Yu Y."/>
            <person name="Lee S."/>
            <person name="de Baynast K."/>
            <person name="Wissotski M."/>
            <person name="Liu L."/>
            <person name="Talag J."/>
            <person name="Goicoechea J."/>
            <person name="Angelova A."/>
            <person name="Jetty R."/>
            <person name="Kudrna D."/>
            <person name="Golser W."/>
            <person name="Rivera L."/>
            <person name="Zhang J."/>
            <person name="Wing R."/>
        </authorList>
    </citation>
    <scope>NUCLEOTIDE SEQUENCE</scope>
</reference>